<feature type="compositionally biased region" description="Basic and acidic residues" evidence="4">
    <location>
        <begin position="491"/>
        <end position="507"/>
    </location>
</feature>
<feature type="compositionally biased region" description="Basic and acidic residues" evidence="4">
    <location>
        <begin position="190"/>
        <end position="201"/>
    </location>
</feature>
<accession>A0A0D0DXZ1</accession>
<reference evidence="7" key="2">
    <citation type="submission" date="2015-01" db="EMBL/GenBank/DDBJ databases">
        <title>Evolutionary Origins and Diversification of the Mycorrhizal Mutualists.</title>
        <authorList>
            <consortium name="DOE Joint Genome Institute"/>
            <consortium name="Mycorrhizal Genomics Consortium"/>
            <person name="Kohler A."/>
            <person name="Kuo A."/>
            <person name="Nagy L.G."/>
            <person name="Floudas D."/>
            <person name="Copeland A."/>
            <person name="Barry K.W."/>
            <person name="Cichocki N."/>
            <person name="Veneault-Fourrey C."/>
            <person name="LaButti K."/>
            <person name="Lindquist E.A."/>
            <person name="Lipzen A."/>
            <person name="Lundell T."/>
            <person name="Morin E."/>
            <person name="Murat C."/>
            <person name="Riley R."/>
            <person name="Ohm R."/>
            <person name="Sun H."/>
            <person name="Tunlid A."/>
            <person name="Henrissat B."/>
            <person name="Grigoriev I.V."/>
            <person name="Hibbett D.S."/>
            <person name="Martin F."/>
        </authorList>
    </citation>
    <scope>NUCLEOTIDE SEQUENCE [LARGE SCALE GENOMIC DNA]</scope>
    <source>
        <strain evidence="7">Ve08.2h10</strain>
    </source>
</reference>
<feature type="compositionally biased region" description="Basic and acidic residues" evidence="4">
    <location>
        <begin position="515"/>
        <end position="532"/>
    </location>
</feature>
<feature type="region of interest" description="Disordered" evidence="4">
    <location>
        <begin position="101"/>
        <end position="598"/>
    </location>
</feature>
<feature type="compositionally biased region" description="Basic and acidic residues" evidence="4">
    <location>
        <begin position="131"/>
        <end position="146"/>
    </location>
</feature>
<feature type="compositionally biased region" description="Basic and acidic residues" evidence="4">
    <location>
        <begin position="360"/>
        <end position="390"/>
    </location>
</feature>
<evidence type="ECO:0000256" key="2">
    <source>
        <dbReference type="ARBA" id="ARBA00023242"/>
    </source>
</evidence>
<feature type="compositionally biased region" description="Basic and acidic residues" evidence="4">
    <location>
        <begin position="293"/>
        <end position="310"/>
    </location>
</feature>
<feature type="compositionally biased region" description="Low complexity" evidence="4">
    <location>
        <begin position="202"/>
        <end position="215"/>
    </location>
</feature>
<evidence type="ECO:0000313" key="7">
    <source>
        <dbReference type="Proteomes" id="UP000054538"/>
    </source>
</evidence>
<organism evidence="6 7">
    <name type="scientific">Paxillus rubicundulus Ve08.2h10</name>
    <dbReference type="NCBI Taxonomy" id="930991"/>
    <lineage>
        <taxon>Eukaryota</taxon>
        <taxon>Fungi</taxon>
        <taxon>Dikarya</taxon>
        <taxon>Basidiomycota</taxon>
        <taxon>Agaricomycotina</taxon>
        <taxon>Agaricomycetes</taxon>
        <taxon>Agaricomycetidae</taxon>
        <taxon>Boletales</taxon>
        <taxon>Paxilineae</taxon>
        <taxon>Paxillaceae</taxon>
        <taxon>Paxillus</taxon>
    </lineage>
</organism>
<evidence type="ECO:0000313" key="6">
    <source>
        <dbReference type="EMBL" id="KIL00514.1"/>
    </source>
</evidence>
<dbReference type="GO" id="GO:0005634">
    <property type="term" value="C:nucleus"/>
    <property type="evidence" value="ECO:0007669"/>
    <property type="project" value="UniProtKB-SubCell"/>
</dbReference>
<feature type="compositionally biased region" description="Basic residues" evidence="4">
    <location>
        <begin position="220"/>
        <end position="233"/>
    </location>
</feature>
<keyword evidence="7" id="KW-1185">Reference proteome</keyword>
<feature type="compositionally biased region" description="Low complexity" evidence="4">
    <location>
        <begin position="321"/>
        <end position="337"/>
    </location>
</feature>
<keyword evidence="2" id="KW-0539">Nucleus</keyword>
<sequence>MSHNQSPGPSVLPHSQMFQPASVAPSARQKNKSYTTGIAAGVEDEKYQAKYKELKRKVKEIEADNDKLQFKVLVAKKSIQRMKLERAVLYERLSAVPPSPDVHAHHALPPLHPGPGVPPQHTQQTSGSVQVHRDHSRNMDINDHTPPDYIHPSGNIRVIPGPDGRPVQVSDGPIGPGVPPSHAVSAVHMSRRDSATGHDSRQLPPLSQLPPAQHLEPPRNHVHSQAHTPHLHLHSNGSDSRSRPHSSSSHSRSRQLAPQGPPQGYHQAGISHPQQYSPESIPHGQGLHSPPLGHERERSRRHDTHDRSNHSGDPYPHGRQPMSHASSHSSMMSPTSTRGSSTRVHNHQRIGPGANVNIPEFEHERDIERDRNWSHRHELDGDSEAAREIAHFGIRNSPPPHLRSRPEREYQDHPSYRLREEHTYPREPIGPGVYSRSSRSDTPGSGSGSASGNAGEAQPRLDTHPQYYDRERRPYTPRSANQPQAPNDDVGFVREDARSRNRERDRIGGSYVPSEQHHPPLEPSKKRSRNDMDVDGEDDIVASPPEDSSGGGGESSSRYGGGHRADDRSSKRLHQEGASASAQGYGGHDEPEEGLSDD</sequence>
<gene>
    <name evidence="6" type="ORF">PAXRUDRAFT_193238</name>
</gene>
<evidence type="ECO:0000256" key="3">
    <source>
        <dbReference type="SAM" id="Coils"/>
    </source>
</evidence>
<reference evidence="6 7" key="1">
    <citation type="submission" date="2014-04" db="EMBL/GenBank/DDBJ databases">
        <authorList>
            <consortium name="DOE Joint Genome Institute"/>
            <person name="Kuo A."/>
            <person name="Kohler A."/>
            <person name="Jargeat P."/>
            <person name="Nagy L.G."/>
            <person name="Floudas D."/>
            <person name="Copeland A."/>
            <person name="Barry K.W."/>
            <person name="Cichocki N."/>
            <person name="Veneault-Fourrey C."/>
            <person name="LaButti K."/>
            <person name="Lindquist E.A."/>
            <person name="Lipzen A."/>
            <person name="Lundell T."/>
            <person name="Morin E."/>
            <person name="Murat C."/>
            <person name="Sun H."/>
            <person name="Tunlid A."/>
            <person name="Henrissat B."/>
            <person name="Grigoriev I.V."/>
            <person name="Hibbett D.S."/>
            <person name="Martin F."/>
            <person name="Nordberg H.P."/>
            <person name="Cantor M.N."/>
            <person name="Hua S.X."/>
        </authorList>
    </citation>
    <scope>NUCLEOTIDE SEQUENCE [LARGE SCALE GENOMIC DNA]</scope>
    <source>
        <strain evidence="6 7">Ve08.2h10</strain>
    </source>
</reference>
<feature type="compositionally biased region" description="Basic and acidic residues" evidence="4">
    <location>
        <begin position="404"/>
        <end position="425"/>
    </location>
</feature>
<keyword evidence="3" id="KW-0175">Coiled coil</keyword>
<proteinExistence type="predicted"/>
<dbReference type="EMBL" id="KN824832">
    <property type="protein sequence ID" value="KIL00514.1"/>
    <property type="molecule type" value="Genomic_DNA"/>
</dbReference>
<evidence type="ECO:0000256" key="1">
    <source>
        <dbReference type="ARBA" id="ARBA00004123"/>
    </source>
</evidence>
<dbReference type="STRING" id="930991.A0A0D0DXZ1"/>
<dbReference type="Proteomes" id="UP000054538">
    <property type="component" value="Unassembled WGS sequence"/>
</dbReference>
<feature type="compositionally biased region" description="Polar residues" evidence="4">
    <location>
        <begin position="120"/>
        <end position="129"/>
    </location>
</feature>
<evidence type="ECO:0000256" key="4">
    <source>
        <dbReference type="SAM" id="MobiDB-lite"/>
    </source>
</evidence>
<dbReference type="Pfam" id="PF24245">
    <property type="entry name" value="INO80F"/>
    <property type="match status" value="1"/>
</dbReference>
<dbReference type="OrthoDB" id="10070927at2759"/>
<feature type="region of interest" description="Disordered" evidence="4">
    <location>
        <begin position="1"/>
        <end position="35"/>
    </location>
</feature>
<evidence type="ECO:0000259" key="5">
    <source>
        <dbReference type="Pfam" id="PF24245"/>
    </source>
</evidence>
<dbReference type="HOGENOM" id="CLU_482322_0_0_1"/>
<feature type="coiled-coil region" evidence="3">
    <location>
        <begin position="44"/>
        <end position="71"/>
    </location>
</feature>
<feature type="domain" description="INO80 complex subunit F" evidence="5">
    <location>
        <begin position="47"/>
        <end position="93"/>
    </location>
</feature>
<name>A0A0D0DXZ1_9AGAM</name>
<protein>
    <recommendedName>
        <fullName evidence="5">INO80 complex subunit F domain-containing protein</fullName>
    </recommendedName>
</protein>
<dbReference type="InParanoid" id="A0A0D0DXZ1"/>
<feature type="compositionally biased region" description="Basic and acidic residues" evidence="4">
    <location>
        <begin position="563"/>
        <end position="575"/>
    </location>
</feature>
<dbReference type="InterPro" id="IPR056513">
    <property type="entry name" value="INO80F"/>
</dbReference>
<feature type="compositionally biased region" description="Basic and acidic residues" evidence="4">
    <location>
        <begin position="459"/>
        <end position="474"/>
    </location>
</feature>
<feature type="compositionally biased region" description="Gly residues" evidence="4">
    <location>
        <begin position="549"/>
        <end position="562"/>
    </location>
</feature>
<comment type="subcellular location">
    <subcellularLocation>
        <location evidence="1">Nucleus</location>
    </subcellularLocation>
</comment>
<dbReference type="AlphaFoldDB" id="A0A0D0DXZ1"/>